<dbReference type="PANTHER" id="PTHR43708:SF3">
    <property type="entry name" value="OXIDOREDUCTASE"/>
    <property type="match status" value="1"/>
</dbReference>
<dbReference type="InterPro" id="IPR051317">
    <property type="entry name" value="Gfo/Idh/MocA_oxidoreduct"/>
</dbReference>
<dbReference type="SUPFAM" id="SSF55347">
    <property type="entry name" value="Glyceraldehyde-3-phosphate dehydrogenase-like, C-terminal domain"/>
    <property type="match status" value="1"/>
</dbReference>
<dbReference type="EMBL" id="JBHSNL010000001">
    <property type="protein sequence ID" value="MFC5544409.1"/>
    <property type="molecule type" value="Genomic_DNA"/>
</dbReference>
<protein>
    <submittedName>
        <fullName evidence="3">Gfo/Idh/MocA family protein</fullName>
    </submittedName>
</protein>
<evidence type="ECO:0000259" key="1">
    <source>
        <dbReference type="Pfam" id="PF01408"/>
    </source>
</evidence>
<dbReference type="RefSeq" id="WP_248154659.1">
    <property type="nucleotide sequence ID" value="NZ_JAKZAJ010000001.1"/>
</dbReference>
<dbReference type="PANTHER" id="PTHR43708">
    <property type="entry name" value="CONSERVED EXPRESSED OXIDOREDUCTASE (EUROFUNG)"/>
    <property type="match status" value="1"/>
</dbReference>
<evidence type="ECO:0000313" key="4">
    <source>
        <dbReference type="Proteomes" id="UP001596055"/>
    </source>
</evidence>
<dbReference type="SUPFAM" id="SSF51735">
    <property type="entry name" value="NAD(P)-binding Rossmann-fold domains"/>
    <property type="match status" value="1"/>
</dbReference>
<dbReference type="InterPro" id="IPR055170">
    <property type="entry name" value="GFO_IDH_MocA-like_dom"/>
</dbReference>
<dbReference type="Pfam" id="PF22725">
    <property type="entry name" value="GFO_IDH_MocA_C3"/>
    <property type="match status" value="1"/>
</dbReference>
<accession>A0ABW0RI25</accession>
<evidence type="ECO:0000259" key="2">
    <source>
        <dbReference type="Pfam" id="PF22725"/>
    </source>
</evidence>
<dbReference type="InterPro" id="IPR000683">
    <property type="entry name" value="Gfo/Idh/MocA-like_OxRdtase_N"/>
</dbReference>
<keyword evidence="4" id="KW-1185">Reference proteome</keyword>
<feature type="domain" description="Gfo/Idh/MocA-like oxidoreductase N-terminal" evidence="1">
    <location>
        <begin position="12"/>
        <end position="135"/>
    </location>
</feature>
<name>A0ABW0RI25_9GAMM</name>
<dbReference type="Gene3D" id="3.30.360.10">
    <property type="entry name" value="Dihydrodipicolinate Reductase, domain 2"/>
    <property type="match status" value="1"/>
</dbReference>
<comment type="caution">
    <text evidence="3">The sequence shown here is derived from an EMBL/GenBank/DDBJ whole genome shotgun (WGS) entry which is preliminary data.</text>
</comment>
<dbReference type="InterPro" id="IPR036291">
    <property type="entry name" value="NAD(P)-bd_dom_sf"/>
</dbReference>
<proteinExistence type="predicted"/>
<evidence type="ECO:0000313" key="3">
    <source>
        <dbReference type="EMBL" id="MFC5544409.1"/>
    </source>
</evidence>
<reference evidence="4" key="1">
    <citation type="journal article" date="2019" name="Int. J. Syst. Evol. Microbiol.">
        <title>The Global Catalogue of Microorganisms (GCM) 10K type strain sequencing project: providing services to taxonomists for standard genome sequencing and annotation.</title>
        <authorList>
            <consortium name="The Broad Institute Genomics Platform"/>
            <consortium name="The Broad Institute Genome Sequencing Center for Infectious Disease"/>
            <person name="Wu L."/>
            <person name="Ma J."/>
        </authorList>
    </citation>
    <scope>NUCLEOTIDE SEQUENCE [LARGE SCALE GENOMIC DNA]</scope>
    <source>
        <strain evidence="4">CGMCC 4.1799</strain>
    </source>
</reference>
<gene>
    <name evidence="3" type="ORF">ACFPQA_05080</name>
</gene>
<dbReference type="Pfam" id="PF01408">
    <property type="entry name" value="GFO_IDH_MocA"/>
    <property type="match status" value="1"/>
</dbReference>
<dbReference type="Proteomes" id="UP001596055">
    <property type="component" value="Unassembled WGS sequence"/>
</dbReference>
<organism evidence="3 4">
    <name type="scientific">Marinobacter koreensis</name>
    <dbReference type="NCBI Taxonomy" id="335974"/>
    <lineage>
        <taxon>Bacteria</taxon>
        <taxon>Pseudomonadati</taxon>
        <taxon>Pseudomonadota</taxon>
        <taxon>Gammaproteobacteria</taxon>
        <taxon>Pseudomonadales</taxon>
        <taxon>Marinobacteraceae</taxon>
        <taxon>Marinobacter</taxon>
    </lineage>
</organism>
<feature type="domain" description="GFO/IDH/MocA-like oxidoreductase" evidence="2">
    <location>
        <begin position="145"/>
        <end position="274"/>
    </location>
</feature>
<dbReference type="Gene3D" id="3.40.50.720">
    <property type="entry name" value="NAD(P)-binding Rossmann-like Domain"/>
    <property type="match status" value="1"/>
</dbReference>
<sequence>MSQPQPKPLSLAFIGGSIASAVGYTHNVASQMDHRWVLVAGCFSKRTVINQETGERWGVSPDRVYADWQTLLRKEKGRVDAVVVLTPTPSHAEIVKAALRAGFPVICEKALATSLEEVESIQQILKSTQGFLAVTYNYSGYPMLRELRQKIQAGDLGDIFQIIVEMPQEGFIRSGVCGELRKPQSWRLVDGGIPTIYLDLAVHLHHINYFLTGRHPVKVVSDQDSHGWFNGVVDNVSCLLRYEDGMQSQMWFSKSALGYRNGLRVRVFGRKASAEWVQTNPEELVLNHASGQRELLDRGGNVYLASDRRYERFKAGHPAGFVEAFANLYVDMADSLELFNKGEALESDYVFGLETALGGAQLLEAIVESALDQKWVSCVRWKAIK</sequence>